<organism evidence="1 2">
    <name type="scientific">Trifolium medium</name>
    <dbReference type="NCBI Taxonomy" id="97028"/>
    <lineage>
        <taxon>Eukaryota</taxon>
        <taxon>Viridiplantae</taxon>
        <taxon>Streptophyta</taxon>
        <taxon>Embryophyta</taxon>
        <taxon>Tracheophyta</taxon>
        <taxon>Spermatophyta</taxon>
        <taxon>Magnoliopsida</taxon>
        <taxon>eudicotyledons</taxon>
        <taxon>Gunneridae</taxon>
        <taxon>Pentapetalae</taxon>
        <taxon>rosids</taxon>
        <taxon>fabids</taxon>
        <taxon>Fabales</taxon>
        <taxon>Fabaceae</taxon>
        <taxon>Papilionoideae</taxon>
        <taxon>50 kb inversion clade</taxon>
        <taxon>NPAAA clade</taxon>
        <taxon>Hologalegina</taxon>
        <taxon>IRL clade</taxon>
        <taxon>Trifolieae</taxon>
        <taxon>Trifolium</taxon>
    </lineage>
</organism>
<comment type="caution">
    <text evidence="1">The sequence shown here is derived from an EMBL/GenBank/DDBJ whole genome shotgun (WGS) entry which is preliminary data.</text>
</comment>
<evidence type="ECO:0000313" key="1">
    <source>
        <dbReference type="EMBL" id="MCI75562.1"/>
    </source>
</evidence>
<dbReference type="EMBL" id="LXQA010885744">
    <property type="protein sequence ID" value="MCI75562.1"/>
    <property type="molecule type" value="Genomic_DNA"/>
</dbReference>
<dbReference type="AlphaFoldDB" id="A0A392UQ38"/>
<name>A0A392UQ38_9FABA</name>
<feature type="non-terminal residue" evidence="1">
    <location>
        <position position="1"/>
    </location>
</feature>
<proteinExistence type="predicted"/>
<reference evidence="1 2" key="1">
    <citation type="journal article" date="2018" name="Front. Plant Sci.">
        <title>Red Clover (Trifolium pratense) and Zigzag Clover (T. medium) - A Picture of Genomic Similarities and Differences.</title>
        <authorList>
            <person name="Dluhosova J."/>
            <person name="Istvanek J."/>
            <person name="Nedelnik J."/>
            <person name="Repkova J."/>
        </authorList>
    </citation>
    <scope>NUCLEOTIDE SEQUENCE [LARGE SCALE GENOMIC DNA]</scope>
    <source>
        <strain evidence="2">cv. 10/8</strain>
        <tissue evidence="1">Leaf</tissue>
    </source>
</reference>
<protein>
    <submittedName>
        <fullName evidence="1">Uncharacterized protein</fullName>
    </submittedName>
</protein>
<sequence length="52" mass="6075">TVQQQLMERDVLIATLKDNLKRAQQVMMAQADKHRRDVQFEVGEQVLVKLQP</sequence>
<accession>A0A392UQ38</accession>
<evidence type="ECO:0000313" key="2">
    <source>
        <dbReference type="Proteomes" id="UP000265520"/>
    </source>
</evidence>
<dbReference type="Proteomes" id="UP000265520">
    <property type="component" value="Unassembled WGS sequence"/>
</dbReference>
<keyword evidence="2" id="KW-1185">Reference proteome</keyword>